<name>A0A2K4MLZ1_9NEIS</name>
<evidence type="ECO:0000259" key="3">
    <source>
        <dbReference type="Pfam" id="PF05707"/>
    </source>
</evidence>
<evidence type="ECO:0000313" key="5">
    <source>
        <dbReference type="Proteomes" id="UP000236416"/>
    </source>
</evidence>
<dbReference type="InterPro" id="IPR008900">
    <property type="entry name" value="Zot_N"/>
</dbReference>
<evidence type="ECO:0000256" key="1">
    <source>
        <dbReference type="SAM" id="MobiDB-lite"/>
    </source>
</evidence>
<dbReference type="Gene3D" id="3.40.50.300">
    <property type="entry name" value="P-loop containing nucleotide triphosphate hydrolases"/>
    <property type="match status" value="1"/>
</dbReference>
<reference evidence="4 5" key="1">
    <citation type="submission" date="2018-01" db="EMBL/GenBank/DDBJ databases">
        <title>Genomic Sequence of Chromobacterium MWU13-2610 from wild cranberry bogs within the Cape Cod National Seashore.</title>
        <authorList>
            <person name="O'Hara-Hanley K."/>
            <person name="Soby S."/>
            <person name="Harrison A."/>
        </authorList>
    </citation>
    <scope>NUCLEOTIDE SEQUENCE [LARGE SCALE GENOMIC DNA]</scope>
    <source>
        <strain evidence="4 5">MWU13-2610</strain>
    </source>
</reference>
<keyword evidence="2" id="KW-0812">Transmembrane</keyword>
<dbReference type="EMBL" id="PPTF01000065">
    <property type="protein sequence ID" value="POA98052.1"/>
    <property type="molecule type" value="Genomic_DNA"/>
</dbReference>
<keyword evidence="2" id="KW-0472">Membrane</keyword>
<dbReference type="Pfam" id="PF05707">
    <property type="entry name" value="Zot"/>
    <property type="match status" value="1"/>
</dbReference>
<accession>A0A2K4MLZ1</accession>
<dbReference type="InterPro" id="IPR027417">
    <property type="entry name" value="P-loop_NTPase"/>
</dbReference>
<sequence>MIVFHEGLPRAGKSWEAMVKQALPAIKNGRVVVTNIKGLNHEKVAEILEMELEAVEKMLIQVPWDKSGDIHEFAVNDCLVIFDEVQDFHPPKFKLSPAQVEFITQHGQRGIDVVLCGQAFKNIHAFWRDRVQRLIYFKKLSALGAEGRYQWVMNERSGPDKFAKVQSGVERYDQKYYGIYKSHVDGVNNKGNLKDERASIFRSKLFTTVIPVFVLLAGAAVYFLWGFFHGATPLAGNAQAQTQTQGQGAAVSATAAVTSATGAQQVKPVQGQGVNENTSQQPADYVTSMLTKYRPRLAVLVRNAKQTDGLVEVMDEAYHVREQFRLSGLVYFGYRYELRGDYVVLTRLDGTGGPHVVTAWPIDQWGKAQDNKSGTGQSVPPPVRMDASQPATSHVYALEDHTRYPKRELSIKSGF</sequence>
<dbReference type="Proteomes" id="UP000236416">
    <property type="component" value="Unassembled WGS sequence"/>
</dbReference>
<feature type="domain" description="Zona occludens toxin N-terminal" evidence="3">
    <location>
        <begin position="1"/>
        <end position="186"/>
    </location>
</feature>
<feature type="region of interest" description="Disordered" evidence="1">
    <location>
        <begin position="367"/>
        <end position="386"/>
    </location>
</feature>
<dbReference type="AlphaFoldDB" id="A0A2K4MLZ1"/>
<proteinExistence type="predicted"/>
<gene>
    <name evidence="4" type="ORF">C2134_13600</name>
</gene>
<keyword evidence="2" id="KW-1133">Transmembrane helix</keyword>
<organism evidence="4 5">
    <name type="scientific">Chromobacterium sinusclupearum</name>
    <dbReference type="NCBI Taxonomy" id="2077146"/>
    <lineage>
        <taxon>Bacteria</taxon>
        <taxon>Pseudomonadati</taxon>
        <taxon>Pseudomonadota</taxon>
        <taxon>Betaproteobacteria</taxon>
        <taxon>Neisseriales</taxon>
        <taxon>Chromobacteriaceae</taxon>
        <taxon>Chromobacterium</taxon>
    </lineage>
</organism>
<comment type="caution">
    <text evidence="4">The sequence shown here is derived from an EMBL/GenBank/DDBJ whole genome shotgun (WGS) entry which is preliminary data.</text>
</comment>
<evidence type="ECO:0000313" key="4">
    <source>
        <dbReference type="EMBL" id="POA98052.1"/>
    </source>
</evidence>
<keyword evidence="5" id="KW-1185">Reference proteome</keyword>
<feature type="transmembrane region" description="Helical" evidence="2">
    <location>
        <begin position="205"/>
        <end position="228"/>
    </location>
</feature>
<dbReference type="RefSeq" id="WP_103320721.1">
    <property type="nucleotide sequence ID" value="NZ_PPTF01000065.1"/>
</dbReference>
<protein>
    <recommendedName>
        <fullName evidence="3">Zona occludens toxin N-terminal domain-containing protein</fullName>
    </recommendedName>
</protein>
<evidence type="ECO:0000256" key="2">
    <source>
        <dbReference type="SAM" id="Phobius"/>
    </source>
</evidence>